<dbReference type="Pfam" id="PF20240">
    <property type="entry name" value="DUF6597"/>
    <property type="match status" value="1"/>
</dbReference>
<keyword evidence="7" id="KW-1185">Reference proteome</keyword>
<evidence type="ECO:0000313" key="7">
    <source>
        <dbReference type="Proteomes" id="UP000653480"/>
    </source>
</evidence>
<dbReference type="InterPro" id="IPR018060">
    <property type="entry name" value="HTH_AraC"/>
</dbReference>
<dbReference type="EMBL" id="BMMN01000004">
    <property type="protein sequence ID" value="GGO10419.1"/>
    <property type="molecule type" value="Genomic_DNA"/>
</dbReference>
<keyword evidence="2" id="KW-0238">DNA-binding</keyword>
<dbReference type="AlphaFoldDB" id="A0A8H9GYB5"/>
<evidence type="ECO:0000259" key="5">
    <source>
        <dbReference type="PROSITE" id="PS01124"/>
    </source>
</evidence>
<keyword evidence="1" id="KW-0805">Transcription regulation</keyword>
<evidence type="ECO:0000256" key="1">
    <source>
        <dbReference type="ARBA" id="ARBA00023015"/>
    </source>
</evidence>
<evidence type="ECO:0000256" key="4">
    <source>
        <dbReference type="SAM" id="MobiDB-lite"/>
    </source>
</evidence>
<feature type="region of interest" description="Disordered" evidence="4">
    <location>
        <begin position="1"/>
        <end position="49"/>
    </location>
</feature>
<protein>
    <submittedName>
        <fullName evidence="6">AraC family transcriptional regulator</fullName>
    </submittedName>
</protein>
<dbReference type="PANTHER" id="PTHR46796:SF15">
    <property type="entry name" value="BLL1074 PROTEIN"/>
    <property type="match status" value="1"/>
</dbReference>
<dbReference type="Proteomes" id="UP000653480">
    <property type="component" value="Unassembled WGS sequence"/>
</dbReference>
<proteinExistence type="predicted"/>
<keyword evidence="3" id="KW-0804">Transcription</keyword>
<organism evidence="6 7">
    <name type="scientific">Microbispora bryophytorum</name>
    <dbReference type="NCBI Taxonomy" id="1460882"/>
    <lineage>
        <taxon>Bacteria</taxon>
        <taxon>Bacillati</taxon>
        <taxon>Actinomycetota</taxon>
        <taxon>Actinomycetes</taxon>
        <taxon>Streptosporangiales</taxon>
        <taxon>Streptosporangiaceae</taxon>
        <taxon>Microbispora</taxon>
    </lineage>
</organism>
<dbReference type="GO" id="GO:0043565">
    <property type="term" value="F:sequence-specific DNA binding"/>
    <property type="evidence" value="ECO:0007669"/>
    <property type="project" value="InterPro"/>
</dbReference>
<sequence>MASPHPAPAAVVARDDGRRALLRGDWEGRREGRPMATQTQRTTDANERDEARYLRRRPAPALRPLVAWYSGYREAGVPPATHRGLPSPYLTMIVTLDDPLVVAEHPDPRTPPGSYDTLVGGLHTTPALITHDGRQSGVQLALTPLGARALLGLPAGELSGLDVDGAEVLGRLAGELRERLLEAHGWDERFAVLDGVLSRHARPTRAHPAEVARAWQRTLTAGGQVTVSGLASEAGWSTRHLNGRFREEIGLSPKEAARVVRFDRVRRLLQGAAASGRRLTLADAAAECGFYDQAHLAREFGGLAGCSPSRWLAEEGGHGGELFRNVQAGAGDGSPDSTA</sequence>
<evidence type="ECO:0000256" key="3">
    <source>
        <dbReference type="ARBA" id="ARBA00023163"/>
    </source>
</evidence>
<dbReference type="InterPro" id="IPR050204">
    <property type="entry name" value="AraC_XylS_family_regulators"/>
</dbReference>
<evidence type="ECO:0000256" key="2">
    <source>
        <dbReference type="ARBA" id="ARBA00023125"/>
    </source>
</evidence>
<dbReference type="GO" id="GO:0003700">
    <property type="term" value="F:DNA-binding transcription factor activity"/>
    <property type="evidence" value="ECO:0007669"/>
    <property type="project" value="InterPro"/>
</dbReference>
<dbReference type="Pfam" id="PF12833">
    <property type="entry name" value="HTH_18"/>
    <property type="match status" value="1"/>
</dbReference>
<name>A0A8H9GYB5_9ACTN</name>
<dbReference type="PROSITE" id="PS01124">
    <property type="entry name" value="HTH_ARAC_FAMILY_2"/>
    <property type="match status" value="1"/>
</dbReference>
<dbReference type="PANTHER" id="PTHR46796">
    <property type="entry name" value="HTH-TYPE TRANSCRIPTIONAL ACTIVATOR RHAS-RELATED"/>
    <property type="match status" value="1"/>
</dbReference>
<feature type="domain" description="HTH araC/xylS-type" evidence="5">
    <location>
        <begin position="209"/>
        <end position="314"/>
    </location>
</feature>
<reference evidence="6" key="2">
    <citation type="submission" date="2020-09" db="EMBL/GenBank/DDBJ databases">
        <authorList>
            <person name="Sun Q."/>
            <person name="Zhou Y."/>
        </authorList>
    </citation>
    <scope>NUCLEOTIDE SEQUENCE</scope>
    <source>
        <strain evidence="6">CGMCC 4.7138</strain>
    </source>
</reference>
<dbReference type="InterPro" id="IPR046532">
    <property type="entry name" value="DUF6597"/>
</dbReference>
<comment type="caution">
    <text evidence="6">The sequence shown here is derived from an EMBL/GenBank/DDBJ whole genome shotgun (WGS) entry which is preliminary data.</text>
</comment>
<feature type="compositionally biased region" description="Basic and acidic residues" evidence="4">
    <location>
        <begin position="13"/>
        <end position="33"/>
    </location>
</feature>
<dbReference type="Gene3D" id="1.10.10.60">
    <property type="entry name" value="Homeodomain-like"/>
    <property type="match status" value="1"/>
</dbReference>
<accession>A0A8H9GYB5</accession>
<reference evidence="6" key="1">
    <citation type="journal article" date="2014" name="Int. J. Syst. Evol. Microbiol.">
        <title>Complete genome sequence of Corynebacterium casei LMG S-19264T (=DSM 44701T), isolated from a smear-ripened cheese.</title>
        <authorList>
            <consortium name="US DOE Joint Genome Institute (JGI-PGF)"/>
            <person name="Walter F."/>
            <person name="Albersmeier A."/>
            <person name="Kalinowski J."/>
            <person name="Ruckert C."/>
        </authorList>
    </citation>
    <scope>NUCLEOTIDE SEQUENCE</scope>
    <source>
        <strain evidence="6">CGMCC 4.7138</strain>
    </source>
</reference>
<dbReference type="SMART" id="SM00342">
    <property type="entry name" value="HTH_ARAC"/>
    <property type="match status" value="1"/>
</dbReference>
<evidence type="ECO:0000313" key="6">
    <source>
        <dbReference type="EMBL" id="GGO10419.1"/>
    </source>
</evidence>
<gene>
    <name evidence="6" type="ORF">GCM10011574_26910</name>
</gene>